<dbReference type="PANTHER" id="PTHR48027">
    <property type="entry name" value="HETEROGENEOUS NUCLEAR RIBONUCLEOPROTEIN 87F-RELATED"/>
    <property type="match status" value="1"/>
</dbReference>
<dbReference type="InterPro" id="IPR035979">
    <property type="entry name" value="RBD_domain_sf"/>
</dbReference>
<evidence type="ECO:0000256" key="2">
    <source>
        <dbReference type="PROSITE-ProRule" id="PRU00176"/>
    </source>
</evidence>
<dbReference type="Pfam" id="PF00076">
    <property type="entry name" value="RRM_1"/>
    <property type="match status" value="1"/>
</dbReference>
<keyword evidence="1 2" id="KW-0694">RNA-binding</keyword>
<feature type="compositionally biased region" description="Polar residues" evidence="3">
    <location>
        <begin position="656"/>
        <end position="673"/>
    </location>
</feature>
<accession>Q0CXQ1</accession>
<feature type="compositionally biased region" description="Polar residues" evidence="3">
    <location>
        <begin position="163"/>
        <end position="173"/>
    </location>
</feature>
<protein>
    <recommendedName>
        <fullName evidence="4">RRM domain-containing protein</fullName>
    </recommendedName>
</protein>
<organism evidence="5 6">
    <name type="scientific">Aspergillus terreus (strain NIH 2624 / FGSC A1156)</name>
    <dbReference type="NCBI Taxonomy" id="341663"/>
    <lineage>
        <taxon>Eukaryota</taxon>
        <taxon>Fungi</taxon>
        <taxon>Dikarya</taxon>
        <taxon>Ascomycota</taxon>
        <taxon>Pezizomycotina</taxon>
        <taxon>Eurotiomycetes</taxon>
        <taxon>Eurotiomycetidae</taxon>
        <taxon>Eurotiales</taxon>
        <taxon>Aspergillaceae</taxon>
        <taxon>Aspergillus</taxon>
        <taxon>Aspergillus subgen. Circumdati</taxon>
    </lineage>
</organism>
<dbReference type="SUPFAM" id="SSF54928">
    <property type="entry name" value="RNA-binding domain, RBD"/>
    <property type="match status" value="1"/>
</dbReference>
<feature type="region of interest" description="Disordered" evidence="3">
    <location>
        <begin position="136"/>
        <end position="174"/>
    </location>
</feature>
<feature type="compositionally biased region" description="Low complexity" evidence="3">
    <location>
        <begin position="13"/>
        <end position="39"/>
    </location>
</feature>
<dbReference type="Gene3D" id="3.30.70.330">
    <property type="match status" value="1"/>
</dbReference>
<dbReference type="InterPro" id="IPR000504">
    <property type="entry name" value="RRM_dom"/>
</dbReference>
<feature type="compositionally biased region" description="Polar residues" evidence="3">
    <location>
        <begin position="710"/>
        <end position="726"/>
    </location>
</feature>
<dbReference type="InterPro" id="IPR052462">
    <property type="entry name" value="SLIRP/GR-RBP-like"/>
</dbReference>
<dbReference type="SMART" id="SM00360">
    <property type="entry name" value="RRM"/>
    <property type="match status" value="1"/>
</dbReference>
<dbReference type="OrthoDB" id="193499at2759"/>
<proteinExistence type="predicted"/>
<feature type="compositionally biased region" description="Polar residues" evidence="3">
    <location>
        <begin position="198"/>
        <end position="226"/>
    </location>
</feature>
<evidence type="ECO:0000313" key="6">
    <source>
        <dbReference type="Proteomes" id="UP000007963"/>
    </source>
</evidence>
<dbReference type="RefSeq" id="XP_001208898.1">
    <property type="nucleotide sequence ID" value="XM_001208898.1"/>
</dbReference>
<dbReference type="OMA" id="PDGGRQM"/>
<dbReference type="Proteomes" id="UP000007963">
    <property type="component" value="Unassembled WGS sequence"/>
</dbReference>
<dbReference type="HOGENOM" id="CLU_013857_0_0_1"/>
<evidence type="ECO:0000313" key="5">
    <source>
        <dbReference type="EMBL" id="EAU38290.1"/>
    </source>
</evidence>
<gene>
    <name evidence="5" type="ORF">ATEG_01533</name>
</gene>
<feature type="region of interest" description="Disordered" evidence="3">
    <location>
        <begin position="198"/>
        <end position="227"/>
    </location>
</feature>
<feature type="region of interest" description="Disordered" evidence="3">
    <location>
        <begin position="342"/>
        <end position="443"/>
    </location>
</feature>
<feature type="region of interest" description="Disordered" evidence="3">
    <location>
        <begin position="8"/>
        <end position="39"/>
    </location>
</feature>
<evidence type="ECO:0000256" key="1">
    <source>
        <dbReference type="ARBA" id="ARBA00022884"/>
    </source>
</evidence>
<evidence type="ECO:0000259" key="4">
    <source>
        <dbReference type="PROSITE" id="PS50102"/>
    </source>
</evidence>
<name>Q0CXQ1_ASPTN</name>
<feature type="compositionally biased region" description="Polar residues" evidence="3">
    <location>
        <begin position="402"/>
        <end position="416"/>
    </location>
</feature>
<dbReference type="GeneID" id="4316045"/>
<dbReference type="VEuPathDB" id="FungiDB:ATEG_01533"/>
<reference evidence="6" key="1">
    <citation type="submission" date="2005-09" db="EMBL/GenBank/DDBJ databases">
        <title>Annotation of the Aspergillus terreus NIH2624 genome.</title>
        <authorList>
            <person name="Birren B.W."/>
            <person name="Lander E.S."/>
            <person name="Galagan J.E."/>
            <person name="Nusbaum C."/>
            <person name="Devon K."/>
            <person name="Henn M."/>
            <person name="Ma L.-J."/>
            <person name="Jaffe D.B."/>
            <person name="Butler J."/>
            <person name="Alvarez P."/>
            <person name="Gnerre S."/>
            <person name="Grabherr M."/>
            <person name="Kleber M."/>
            <person name="Mauceli E.W."/>
            <person name="Brockman W."/>
            <person name="Rounsley S."/>
            <person name="Young S.K."/>
            <person name="LaButti K."/>
            <person name="Pushparaj V."/>
            <person name="DeCaprio D."/>
            <person name="Crawford M."/>
            <person name="Koehrsen M."/>
            <person name="Engels R."/>
            <person name="Montgomery P."/>
            <person name="Pearson M."/>
            <person name="Howarth C."/>
            <person name="Larson L."/>
            <person name="Luoma S."/>
            <person name="White J."/>
            <person name="Alvarado L."/>
            <person name="Kodira C.D."/>
            <person name="Zeng Q."/>
            <person name="Oleary S."/>
            <person name="Yandava C."/>
            <person name="Denning D.W."/>
            <person name="Nierman W.C."/>
            <person name="Milne T."/>
            <person name="Madden K."/>
        </authorList>
    </citation>
    <scope>NUCLEOTIDE SEQUENCE [LARGE SCALE GENOMIC DNA]</scope>
    <source>
        <strain evidence="6">NIH 2624 / FGSC A1156</strain>
    </source>
</reference>
<dbReference type="InterPro" id="IPR012677">
    <property type="entry name" value="Nucleotide-bd_a/b_plait_sf"/>
</dbReference>
<dbReference type="GO" id="GO:0003723">
    <property type="term" value="F:RNA binding"/>
    <property type="evidence" value="ECO:0007669"/>
    <property type="project" value="UniProtKB-UniRule"/>
</dbReference>
<feature type="compositionally biased region" description="Basic residues" evidence="3">
    <location>
        <begin position="727"/>
        <end position="747"/>
    </location>
</feature>
<dbReference type="AlphaFoldDB" id="Q0CXQ1"/>
<dbReference type="eggNOG" id="KOG4210">
    <property type="taxonomic scope" value="Eukaryota"/>
</dbReference>
<feature type="domain" description="RRM" evidence="4">
    <location>
        <begin position="466"/>
        <end position="544"/>
    </location>
</feature>
<dbReference type="PROSITE" id="PS50102">
    <property type="entry name" value="RRM"/>
    <property type="match status" value="1"/>
</dbReference>
<feature type="region of interest" description="Disordered" evidence="3">
    <location>
        <begin position="551"/>
        <end position="588"/>
    </location>
</feature>
<feature type="region of interest" description="Disordered" evidence="3">
    <location>
        <begin position="628"/>
        <end position="780"/>
    </location>
</feature>
<feature type="compositionally biased region" description="Basic and acidic residues" evidence="3">
    <location>
        <begin position="674"/>
        <end position="689"/>
    </location>
</feature>
<evidence type="ECO:0000256" key="3">
    <source>
        <dbReference type="SAM" id="MobiDB-lite"/>
    </source>
</evidence>
<dbReference type="STRING" id="341663.Q0CXQ1"/>
<sequence length="839" mass="91946">MLELFQIRDLHGSPSPTATDDTDSSTPLPNTTSDPQNRGIIQISSSDYDQIATTHPRARLTYVDDDDGETITVGSSFELSQRLEDPIPLGYFSIPTFSGPVSTSYPMHIFDIRRSKSVTDLWKKYEYRQHLRVDQATSDANTETQTHDTRPLAQAEARPNHDNAANPTSVTENSEMEPLLAAFEAQMASILRASENLNRASEQQTTANPPQTQETPRSNSTQSPNDAFTCAINNLIDGAERIRSGVVSRLPEFERQLQNAQRALPEPVGSSVQSALVTLEDQARNLANALNNAAAARGQGSGNIFQGELPTANEAVSGLRNLASEIGHMGYTLFGALDSELRGGSRFQGQDSPRDNSVPPLPENTEQAPDPSHETPAIRTESGATLSNRDQDVQTHHAVPHPQSTQDRQAQPSNPFTLPYRPRTEGPGLSHDPVQNPCSSGPSCVSWPAQPRVVNGPPLQRAPTSSALFIGNVGFNVNEKMIHDVFASKGFTPNVNLLRYPGAGQHAGFGYLYFPSDNHARDALEALQGTHIDGHSINLEFSDSRPARAFPTFNCPPPRLPSMRRGNDPHGFTGEGHHETTSSRRTAPLSVADLCSNDHRHVDEATTDSNLEGSWQTNAQRLNALYPSLTPENTRPQPIVSDPPARIPDQMLQFPPFSQQDALYQRAGSSVSDDQVHRQRTPEDSRRNETSTQNLPGSFPQDVRDDLEMPQNNGPSNPLRSQSVSSRPRRGNPVHPARSLRHGHRDRPGRPMDGFRPLSFCSQARPFHTSGGVSRPSAHRQQRIDECVSALASLGYGGAEEGGLQRIAVYAEAVDGRISDAIEMIEEERKAYEQQRSPM</sequence>
<dbReference type="EMBL" id="CH476595">
    <property type="protein sequence ID" value="EAU38290.1"/>
    <property type="molecule type" value="Genomic_DNA"/>
</dbReference>